<protein>
    <submittedName>
        <fullName evidence="2">AAA family ATPase</fullName>
    </submittedName>
</protein>
<gene>
    <name evidence="2" type="ORF">A6035_10515</name>
</gene>
<feature type="domain" description="GIY-YIG" evidence="1">
    <location>
        <begin position="28"/>
        <end position="100"/>
    </location>
</feature>
<accession>A0A2S1R8F6</accession>
<dbReference type="OrthoDB" id="3193269at2"/>
<dbReference type="InterPro" id="IPR027417">
    <property type="entry name" value="P-loop_NTPase"/>
</dbReference>
<dbReference type="InterPro" id="IPR000305">
    <property type="entry name" value="GIY-YIG_endonuc"/>
</dbReference>
<dbReference type="Gene3D" id="3.40.50.300">
    <property type="entry name" value="P-loop containing nucleotide triphosphate hydrolases"/>
    <property type="match status" value="1"/>
</dbReference>
<dbReference type="InterPro" id="IPR018647">
    <property type="entry name" value="SLFN_3-like_DNA/RNA_helicase"/>
</dbReference>
<dbReference type="PROSITE" id="PS50164">
    <property type="entry name" value="GIY_YIG"/>
    <property type="match status" value="1"/>
</dbReference>
<dbReference type="KEGG" id="dlu:A6035_10515"/>
<dbReference type="InterPro" id="IPR003593">
    <property type="entry name" value="AAA+_ATPase"/>
</dbReference>
<reference evidence="2 3" key="1">
    <citation type="submission" date="2016-04" db="EMBL/GenBank/DDBJ databases">
        <title>Complete genome sequence of Dietzia lutea YIM 80766T, a strain isolated from desert soil in Egypt.</title>
        <authorList>
            <person name="Zhao J."/>
            <person name="Hu B."/>
            <person name="Geng S."/>
            <person name="Nie Y."/>
            <person name="Tang Y."/>
        </authorList>
    </citation>
    <scope>NUCLEOTIDE SEQUENCE [LARGE SCALE GENOMIC DNA]</scope>
    <source>
        <strain evidence="2 3">YIM 80766</strain>
    </source>
</reference>
<dbReference type="RefSeq" id="WP_108847761.1">
    <property type="nucleotide sequence ID" value="NZ_CP015449.1"/>
</dbReference>
<dbReference type="Proteomes" id="UP000244928">
    <property type="component" value="Chromosome"/>
</dbReference>
<sequence>MTSFRIDKLAFDADAVSVWADTDPRHKNWPVVYTLDGQSEIYIGESINGSGRLRQHIDSGKKQQLSHARVIIDDTFNKSACLDLESYLIRLAAGDGKYTILNRNDGITNADYYGRAEYQEKFELIFEALLSEGVFTRTVPEIENTDLFKLSPFKALNQEQAITVEDILSGLFHDLANGQSSRILIHGEPGTGKTVVAIYLMKLLADIQGTDETEPPEGDSLLSEFFAPGFPELLENFTIGLVIPQQSLRKSIQGVFKKTPGLSPLDVLTPFQVGQNETKYDLLIVDETHRLSQRANMPSAMKNIEYRKINEKLFGEDDPKYTQLDWINSQSNHQIYLLDSAQSVRTMDVSKASLDDLVKSIDVETRSYRLSSQMRVKSDQDYVGYVRRVLSNKQPAVERFDGYDVRLFENFGDLVAAIRTREEEVGLARLLAGYAWKWKSKNDKSAYDIEIGGLKFQWNQSDVDWVNSPNSINEVGSIHTIQGYDLNYAGVIIGPDLTYSPNSGEMTFNRTQFFDGKSIQRNKQRKFTNDELVSYIQNIYAVLLTRGMLGTYIYVCDSELRNYLAQYFELD</sequence>
<proteinExistence type="predicted"/>
<dbReference type="SMART" id="SM00382">
    <property type="entry name" value="AAA"/>
    <property type="match status" value="1"/>
</dbReference>
<evidence type="ECO:0000313" key="3">
    <source>
        <dbReference type="Proteomes" id="UP000244928"/>
    </source>
</evidence>
<organism evidence="2 3">
    <name type="scientific">Dietzia lutea</name>
    <dbReference type="NCBI Taxonomy" id="546160"/>
    <lineage>
        <taxon>Bacteria</taxon>
        <taxon>Bacillati</taxon>
        <taxon>Actinomycetota</taxon>
        <taxon>Actinomycetes</taxon>
        <taxon>Mycobacteriales</taxon>
        <taxon>Dietziaceae</taxon>
        <taxon>Dietzia</taxon>
    </lineage>
</organism>
<dbReference type="AlphaFoldDB" id="A0A2S1R8F6"/>
<dbReference type="SUPFAM" id="SSF52540">
    <property type="entry name" value="P-loop containing nucleoside triphosphate hydrolases"/>
    <property type="match status" value="1"/>
</dbReference>
<evidence type="ECO:0000259" key="1">
    <source>
        <dbReference type="PROSITE" id="PS50164"/>
    </source>
</evidence>
<evidence type="ECO:0000313" key="2">
    <source>
        <dbReference type="EMBL" id="AWH92524.1"/>
    </source>
</evidence>
<dbReference type="Pfam" id="PF09848">
    <property type="entry name" value="SLFN-g3_helicase"/>
    <property type="match status" value="1"/>
</dbReference>
<name>A0A2S1R8F6_9ACTN</name>
<dbReference type="CDD" id="cd10439">
    <property type="entry name" value="GIY-YIG_COG3410"/>
    <property type="match status" value="1"/>
</dbReference>
<keyword evidence="3" id="KW-1185">Reference proteome</keyword>
<dbReference type="EMBL" id="CP015449">
    <property type="protein sequence ID" value="AWH92524.1"/>
    <property type="molecule type" value="Genomic_DNA"/>
</dbReference>